<dbReference type="InterPro" id="IPR021345">
    <property type="entry name" value="DUF2961"/>
</dbReference>
<evidence type="ECO:0000256" key="1">
    <source>
        <dbReference type="SAM" id="MobiDB-lite"/>
    </source>
</evidence>
<feature type="signal peptide" evidence="2">
    <location>
        <begin position="1"/>
        <end position="21"/>
    </location>
</feature>
<dbReference type="Gene3D" id="2.60.120.1390">
    <property type="match status" value="1"/>
</dbReference>
<evidence type="ECO:0000256" key="2">
    <source>
        <dbReference type="SAM" id="SignalP"/>
    </source>
</evidence>
<reference evidence="4" key="1">
    <citation type="journal article" date="2019" name="Int. J. Syst. Evol. Microbiol.">
        <title>The Global Catalogue of Microorganisms (GCM) 10K type strain sequencing project: providing services to taxonomists for standard genome sequencing and annotation.</title>
        <authorList>
            <consortium name="The Broad Institute Genomics Platform"/>
            <consortium name="The Broad Institute Genome Sequencing Center for Infectious Disease"/>
            <person name="Wu L."/>
            <person name="Ma J."/>
        </authorList>
    </citation>
    <scope>NUCLEOTIDE SEQUENCE [LARGE SCALE GENOMIC DNA]</scope>
    <source>
        <strain evidence="4">JCM 16601</strain>
    </source>
</reference>
<keyword evidence="4" id="KW-1185">Reference proteome</keyword>
<evidence type="ECO:0000313" key="3">
    <source>
        <dbReference type="EMBL" id="GAA3978114.1"/>
    </source>
</evidence>
<proteinExistence type="predicted"/>
<feature type="chain" id="PRO_5046217735" evidence="2">
    <location>
        <begin position="22"/>
        <end position="390"/>
    </location>
</feature>
<accession>A0ABP7Q892</accession>
<gene>
    <name evidence="3" type="ORF">GCM10022210_31280</name>
</gene>
<organism evidence="3 4">
    <name type="scientific">Mucilaginibacter dorajii</name>
    <dbReference type="NCBI Taxonomy" id="692994"/>
    <lineage>
        <taxon>Bacteria</taxon>
        <taxon>Pseudomonadati</taxon>
        <taxon>Bacteroidota</taxon>
        <taxon>Sphingobacteriia</taxon>
        <taxon>Sphingobacteriales</taxon>
        <taxon>Sphingobacteriaceae</taxon>
        <taxon>Mucilaginibacter</taxon>
    </lineage>
</organism>
<feature type="region of interest" description="Disordered" evidence="1">
    <location>
        <begin position="46"/>
        <end position="72"/>
    </location>
</feature>
<keyword evidence="2" id="KW-0732">Signal</keyword>
<name>A0ABP7Q892_9SPHI</name>
<evidence type="ECO:0000313" key="4">
    <source>
        <dbReference type="Proteomes" id="UP001500742"/>
    </source>
</evidence>
<dbReference type="EMBL" id="BAAAZC010000023">
    <property type="protein sequence ID" value="GAA3978114.1"/>
    <property type="molecule type" value="Genomic_DNA"/>
</dbReference>
<dbReference type="Proteomes" id="UP001500742">
    <property type="component" value="Unassembled WGS sequence"/>
</dbReference>
<dbReference type="RefSeq" id="WP_259096381.1">
    <property type="nucleotide sequence ID" value="NZ_BAAAZC010000023.1"/>
</dbReference>
<sequence length="390" mass="44297">MKKPILLSCVFVLLTYAHSYAQKKFNGLDVGLGNLYRTSDAKTRSISPENFTGEKGKGGMATTGTGSGPSRDLGQTWKVSPSVVIKKHTTYTIAEINESGAIQHIWMTPTGNWRYSILRFYWDDETTPSVEVPVGDFFCMGWGKYSPLSSLAVAVNPGSAFNCYWPMPFRKKCRITMENIDDADMVLYYQVDYTLTEIPDDAGYFHAQFRRSNPLPYKKDYVLVDSIVGKGQYVGTYLAYGSNKNGWWGEGEIKFYMDGDTKFPTINGTGTEDYFCGSYDFDTHHKDAAGKEEDKTEYTEFNTPYTGLAQVIRGDGHYNVAQRFGLYRWHIADPIRFEKSLKVTIQALGWRHDGRYMPLQDDIASTVFWYQQGPHTPFPKLPSRDELEVN</sequence>
<comment type="caution">
    <text evidence="3">The sequence shown here is derived from an EMBL/GenBank/DDBJ whole genome shotgun (WGS) entry which is preliminary data.</text>
</comment>
<dbReference type="Pfam" id="PF11175">
    <property type="entry name" value="DUF2961"/>
    <property type="match status" value="1"/>
</dbReference>
<protein>
    <submittedName>
        <fullName evidence="3">DUF2961 domain-containing protein</fullName>
    </submittedName>
</protein>
<feature type="compositionally biased region" description="Gly residues" evidence="1">
    <location>
        <begin position="58"/>
        <end position="67"/>
    </location>
</feature>